<dbReference type="Proteomes" id="UP000694044">
    <property type="component" value="Unassembled WGS sequence"/>
</dbReference>
<dbReference type="AlphaFoldDB" id="A0A8T1VHJ3"/>
<evidence type="ECO:0000313" key="1">
    <source>
        <dbReference type="EMBL" id="KAG7379710.1"/>
    </source>
</evidence>
<comment type="caution">
    <text evidence="1">The sequence shown here is derived from an EMBL/GenBank/DDBJ whole genome shotgun (WGS) entry which is preliminary data.</text>
</comment>
<sequence>MRTSYAAALKAAATSAGNCQCAADEMLHRTQASQAVIEDFGDCSEAATTQGGSRHSRPTTTAASACSGRTATRSAFLCHVMQKARNYSRCWFLSRIGDLLNGGSASFCCGIAALRRGLLHGGHGSQAPLGAQLLRCDEDCFTGATPPGVRSIGSSGD</sequence>
<gene>
    <name evidence="1" type="ORF">PHYPSEUDO_008276</name>
</gene>
<dbReference type="EMBL" id="JAGDFM010000334">
    <property type="protein sequence ID" value="KAG7379710.1"/>
    <property type="molecule type" value="Genomic_DNA"/>
</dbReference>
<evidence type="ECO:0000313" key="2">
    <source>
        <dbReference type="Proteomes" id="UP000694044"/>
    </source>
</evidence>
<organism evidence="1 2">
    <name type="scientific">Phytophthora pseudosyringae</name>
    <dbReference type="NCBI Taxonomy" id="221518"/>
    <lineage>
        <taxon>Eukaryota</taxon>
        <taxon>Sar</taxon>
        <taxon>Stramenopiles</taxon>
        <taxon>Oomycota</taxon>
        <taxon>Peronosporomycetes</taxon>
        <taxon>Peronosporales</taxon>
        <taxon>Peronosporaceae</taxon>
        <taxon>Phytophthora</taxon>
    </lineage>
</organism>
<proteinExistence type="predicted"/>
<reference evidence="1" key="1">
    <citation type="submission" date="2021-02" db="EMBL/GenBank/DDBJ databases">
        <authorList>
            <person name="Palmer J.M."/>
        </authorList>
    </citation>
    <scope>NUCLEOTIDE SEQUENCE</scope>
    <source>
        <strain evidence="1">SCRP734</strain>
    </source>
</reference>
<protein>
    <submittedName>
        <fullName evidence="1">Uncharacterized protein</fullName>
    </submittedName>
</protein>
<accession>A0A8T1VHJ3</accession>
<keyword evidence="2" id="KW-1185">Reference proteome</keyword>
<name>A0A8T1VHJ3_9STRA</name>